<accession>A0A6P3AEL3</accession>
<sequence>MNRLVSVSGGGRGIDPATATHFAQRHAQVVVVGRCANVLEHAAVAIGGVFPDAPPTVPWLSTRACLIRRDAIGIRWQSGSRPSIS</sequence>
<name>A0A6P3AEL3_BURL3</name>
<dbReference type="EMBL" id="CABVQI010000032">
    <property type="protein sequence ID" value="VWD43328.1"/>
    <property type="molecule type" value="Genomic_DNA"/>
</dbReference>
<dbReference type="AlphaFoldDB" id="A0A6P3AEL3"/>
<evidence type="ECO:0000313" key="1">
    <source>
        <dbReference type="EMBL" id="VWD43328.1"/>
    </source>
</evidence>
<dbReference type="Proteomes" id="UP000494274">
    <property type="component" value="Unassembled WGS sequence"/>
</dbReference>
<dbReference type="Gene3D" id="3.40.50.720">
    <property type="entry name" value="NAD(P)-binding Rossmann-like Domain"/>
    <property type="match status" value="1"/>
</dbReference>
<protein>
    <submittedName>
        <fullName evidence="1">Putative 3-oxacyl-ACP reductase</fullName>
    </submittedName>
</protein>
<reference evidence="1 2" key="1">
    <citation type="submission" date="2019-09" db="EMBL/GenBank/DDBJ databases">
        <authorList>
            <person name="Depoorter E."/>
        </authorList>
    </citation>
    <scope>NUCLEOTIDE SEQUENCE [LARGE SCALE GENOMIC DNA]</scope>
    <source>
        <strain evidence="1">R-18112</strain>
    </source>
</reference>
<organism evidence="1 2">
    <name type="scientific">Burkholderia lata (strain ATCC 17760 / DSM 23089 / LMG 22485 / NCIMB 9086 / R18194 / 383)</name>
    <dbReference type="NCBI Taxonomy" id="482957"/>
    <lineage>
        <taxon>Bacteria</taxon>
        <taxon>Pseudomonadati</taxon>
        <taxon>Pseudomonadota</taxon>
        <taxon>Betaproteobacteria</taxon>
        <taxon>Burkholderiales</taxon>
        <taxon>Burkholderiaceae</taxon>
        <taxon>Burkholderia</taxon>
        <taxon>Burkholderia cepacia complex</taxon>
    </lineage>
</organism>
<dbReference type="InterPro" id="IPR036291">
    <property type="entry name" value="NAD(P)-bd_dom_sf"/>
</dbReference>
<evidence type="ECO:0000313" key="2">
    <source>
        <dbReference type="Proteomes" id="UP000494274"/>
    </source>
</evidence>
<dbReference type="SUPFAM" id="SSF51735">
    <property type="entry name" value="NAD(P)-binding Rossmann-fold domains"/>
    <property type="match status" value="1"/>
</dbReference>
<gene>
    <name evidence="1" type="ORF">BLA18112_06942</name>
</gene>
<proteinExistence type="predicted"/>